<dbReference type="SUPFAM" id="SSF50630">
    <property type="entry name" value="Acid proteases"/>
    <property type="match status" value="1"/>
</dbReference>
<accession>A0A1X0QJY9</accession>
<evidence type="ECO:0000313" key="2">
    <source>
        <dbReference type="Proteomes" id="UP000192501"/>
    </source>
</evidence>
<dbReference type="InterPro" id="IPR021109">
    <property type="entry name" value="Peptidase_aspartic_dom_sf"/>
</dbReference>
<name>A0A1X0QJY9_9MICR</name>
<evidence type="ECO:0000313" key="1">
    <source>
        <dbReference type="EMBL" id="ORE00097.1"/>
    </source>
</evidence>
<dbReference type="VEuPathDB" id="MicrosporidiaDB:HERIO_2215"/>
<dbReference type="EMBL" id="LTAI01000065">
    <property type="protein sequence ID" value="ORE00097.1"/>
    <property type="molecule type" value="Genomic_DNA"/>
</dbReference>
<reference evidence="1 2" key="1">
    <citation type="journal article" date="2017" name="Environ. Microbiol.">
        <title>Decay of the glycolytic pathway and adaptation to intranuclear parasitism within Enterocytozoonidae microsporidia.</title>
        <authorList>
            <person name="Wiredu Boakye D."/>
            <person name="Jaroenlak P."/>
            <person name="Prachumwat A."/>
            <person name="Williams T.A."/>
            <person name="Bateman K.S."/>
            <person name="Itsathitphaisarn O."/>
            <person name="Sritunyalucksana K."/>
            <person name="Paszkiewicz K.H."/>
            <person name="Moore K.A."/>
            <person name="Stentiford G.D."/>
            <person name="Williams B.A."/>
        </authorList>
    </citation>
    <scope>NUCLEOTIDE SEQUENCE [LARGE SCALE GENOMIC DNA]</scope>
    <source>
        <strain evidence="2">canceri</strain>
    </source>
</reference>
<proteinExistence type="predicted"/>
<dbReference type="CDD" id="cd00303">
    <property type="entry name" value="retropepsin_like"/>
    <property type="match status" value="1"/>
</dbReference>
<gene>
    <name evidence="1" type="ORF">A0H76_2277</name>
</gene>
<dbReference type="Pfam" id="PF13975">
    <property type="entry name" value="gag-asp_proteas"/>
    <property type="match status" value="1"/>
</dbReference>
<sequence length="163" mass="18684">MEDKQVSNKTLGLIGEVNNTFEFFLLDTGATDNFIQDEFIKEMAIERAKGCQMQLSAACGDQIINEWVNVKIKIDNIITKKLFFMVKGLSHKLILGNDFMIKHKVSINITKKIALIDGKECELVYPDECLRSNGNYKFESNSENFCLMKSKIESRIKKVFVKM</sequence>
<evidence type="ECO:0008006" key="3">
    <source>
        <dbReference type="Google" id="ProtNLM"/>
    </source>
</evidence>
<dbReference type="Gene3D" id="2.40.70.10">
    <property type="entry name" value="Acid Proteases"/>
    <property type="match status" value="1"/>
</dbReference>
<organism evidence="1 2">
    <name type="scientific">Hepatospora eriocheir</name>
    <dbReference type="NCBI Taxonomy" id="1081669"/>
    <lineage>
        <taxon>Eukaryota</taxon>
        <taxon>Fungi</taxon>
        <taxon>Fungi incertae sedis</taxon>
        <taxon>Microsporidia</taxon>
        <taxon>Hepatosporidae</taxon>
        <taxon>Hepatospora</taxon>
    </lineage>
</organism>
<dbReference type="AlphaFoldDB" id="A0A1X0QJY9"/>
<comment type="caution">
    <text evidence="1">The sequence shown here is derived from an EMBL/GenBank/DDBJ whole genome shotgun (WGS) entry which is preliminary data.</text>
</comment>
<dbReference type="Proteomes" id="UP000192501">
    <property type="component" value="Unassembled WGS sequence"/>
</dbReference>
<dbReference type="VEuPathDB" id="MicrosporidiaDB:A0H76_2277"/>
<protein>
    <recommendedName>
        <fullName evidence="3">Peptidase A2 domain-containing protein</fullName>
    </recommendedName>
</protein>